<dbReference type="EMBL" id="ML208325">
    <property type="protein sequence ID" value="TFK69759.1"/>
    <property type="molecule type" value="Genomic_DNA"/>
</dbReference>
<accession>A0ACD3AVN5</accession>
<keyword evidence="2" id="KW-1185">Reference proteome</keyword>
<name>A0ACD3AVN5_9AGAR</name>
<evidence type="ECO:0000313" key="2">
    <source>
        <dbReference type="Proteomes" id="UP000308600"/>
    </source>
</evidence>
<organism evidence="1 2">
    <name type="scientific">Pluteus cervinus</name>
    <dbReference type="NCBI Taxonomy" id="181527"/>
    <lineage>
        <taxon>Eukaryota</taxon>
        <taxon>Fungi</taxon>
        <taxon>Dikarya</taxon>
        <taxon>Basidiomycota</taxon>
        <taxon>Agaricomycotina</taxon>
        <taxon>Agaricomycetes</taxon>
        <taxon>Agaricomycetidae</taxon>
        <taxon>Agaricales</taxon>
        <taxon>Pluteineae</taxon>
        <taxon>Pluteaceae</taxon>
        <taxon>Pluteus</taxon>
    </lineage>
</organism>
<protein>
    <submittedName>
        <fullName evidence="1">Uncharacterized protein</fullName>
    </submittedName>
</protein>
<proteinExistence type="predicted"/>
<gene>
    <name evidence="1" type="ORF">BDN72DRAFT_590404</name>
</gene>
<sequence>MPSKFEKTDTIKVPLGASKAYVALYKQNGHSVKATPFVGKPYSMKPDRCQVNAEYKEGEETQDWVTGPLPRQLFNLRWNTLRSSYAASASPRFPTLPPPSAADITDLRIDMPASDGNANTPDPLDQPTAPAVTFVVLKNLLLVGFGRRLHLLPFRWETSCPVLVDLRLEGVHTMGDVQEILRGCPALEELTVSTIARRGRVTFEDIKHSSLKNLTLVSNISVAPMLKSLELAKLDAFHLWTMPDVACKTTEAILPLLDSMAKFAGGEAWELGLNFDMPLDTIDRLGRKRVAYIRLR</sequence>
<evidence type="ECO:0000313" key="1">
    <source>
        <dbReference type="EMBL" id="TFK69759.1"/>
    </source>
</evidence>
<dbReference type="Proteomes" id="UP000308600">
    <property type="component" value="Unassembled WGS sequence"/>
</dbReference>
<reference evidence="1 2" key="1">
    <citation type="journal article" date="2019" name="Nat. Ecol. Evol.">
        <title>Megaphylogeny resolves global patterns of mushroom evolution.</title>
        <authorList>
            <person name="Varga T."/>
            <person name="Krizsan K."/>
            <person name="Foldi C."/>
            <person name="Dima B."/>
            <person name="Sanchez-Garcia M."/>
            <person name="Sanchez-Ramirez S."/>
            <person name="Szollosi G.J."/>
            <person name="Szarkandi J.G."/>
            <person name="Papp V."/>
            <person name="Albert L."/>
            <person name="Andreopoulos W."/>
            <person name="Angelini C."/>
            <person name="Antonin V."/>
            <person name="Barry K.W."/>
            <person name="Bougher N.L."/>
            <person name="Buchanan P."/>
            <person name="Buyck B."/>
            <person name="Bense V."/>
            <person name="Catcheside P."/>
            <person name="Chovatia M."/>
            <person name="Cooper J."/>
            <person name="Damon W."/>
            <person name="Desjardin D."/>
            <person name="Finy P."/>
            <person name="Geml J."/>
            <person name="Haridas S."/>
            <person name="Hughes K."/>
            <person name="Justo A."/>
            <person name="Karasinski D."/>
            <person name="Kautmanova I."/>
            <person name="Kiss B."/>
            <person name="Kocsube S."/>
            <person name="Kotiranta H."/>
            <person name="LaButti K.M."/>
            <person name="Lechner B.E."/>
            <person name="Liimatainen K."/>
            <person name="Lipzen A."/>
            <person name="Lukacs Z."/>
            <person name="Mihaltcheva S."/>
            <person name="Morgado L.N."/>
            <person name="Niskanen T."/>
            <person name="Noordeloos M.E."/>
            <person name="Ohm R.A."/>
            <person name="Ortiz-Santana B."/>
            <person name="Ovrebo C."/>
            <person name="Racz N."/>
            <person name="Riley R."/>
            <person name="Savchenko A."/>
            <person name="Shiryaev A."/>
            <person name="Soop K."/>
            <person name="Spirin V."/>
            <person name="Szebenyi C."/>
            <person name="Tomsovsky M."/>
            <person name="Tulloss R.E."/>
            <person name="Uehling J."/>
            <person name="Grigoriev I.V."/>
            <person name="Vagvolgyi C."/>
            <person name="Papp T."/>
            <person name="Martin F.M."/>
            <person name="Miettinen O."/>
            <person name="Hibbett D.S."/>
            <person name="Nagy L.G."/>
        </authorList>
    </citation>
    <scope>NUCLEOTIDE SEQUENCE [LARGE SCALE GENOMIC DNA]</scope>
    <source>
        <strain evidence="1 2">NL-1719</strain>
    </source>
</reference>